<evidence type="ECO:0000313" key="2">
    <source>
        <dbReference type="EMBL" id="CAG8596703.1"/>
    </source>
</evidence>
<reference evidence="2" key="1">
    <citation type="submission" date="2021-06" db="EMBL/GenBank/DDBJ databases">
        <authorList>
            <person name="Kallberg Y."/>
            <person name="Tangrot J."/>
            <person name="Rosling A."/>
        </authorList>
    </citation>
    <scope>NUCLEOTIDE SEQUENCE</scope>
    <source>
        <strain evidence="2">IA702</strain>
    </source>
</reference>
<dbReference type="OrthoDB" id="2440420at2759"/>
<name>A0A9N9GEH2_9GLOM</name>
<dbReference type="Proteomes" id="UP000789572">
    <property type="component" value="Unassembled WGS sequence"/>
</dbReference>
<feature type="non-terminal residue" evidence="2">
    <location>
        <position position="1"/>
    </location>
</feature>
<feature type="compositionally biased region" description="Basic and acidic residues" evidence="1">
    <location>
        <begin position="45"/>
        <end position="60"/>
    </location>
</feature>
<accession>A0A9N9GEH2</accession>
<comment type="caution">
    <text evidence="2">The sequence shown here is derived from an EMBL/GenBank/DDBJ whole genome shotgun (WGS) entry which is preliminary data.</text>
</comment>
<evidence type="ECO:0000313" key="3">
    <source>
        <dbReference type="Proteomes" id="UP000789572"/>
    </source>
</evidence>
<dbReference type="AlphaFoldDB" id="A0A9N9GEH2"/>
<proteinExistence type="predicted"/>
<evidence type="ECO:0000256" key="1">
    <source>
        <dbReference type="SAM" id="MobiDB-lite"/>
    </source>
</evidence>
<dbReference type="EMBL" id="CAJVPJ010001583">
    <property type="protein sequence ID" value="CAG8596703.1"/>
    <property type="molecule type" value="Genomic_DNA"/>
</dbReference>
<keyword evidence="3" id="KW-1185">Reference proteome</keyword>
<organism evidence="2 3">
    <name type="scientific">Paraglomus occultum</name>
    <dbReference type="NCBI Taxonomy" id="144539"/>
    <lineage>
        <taxon>Eukaryota</taxon>
        <taxon>Fungi</taxon>
        <taxon>Fungi incertae sedis</taxon>
        <taxon>Mucoromycota</taxon>
        <taxon>Glomeromycotina</taxon>
        <taxon>Glomeromycetes</taxon>
        <taxon>Paraglomerales</taxon>
        <taxon>Paraglomeraceae</taxon>
        <taxon>Paraglomus</taxon>
    </lineage>
</organism>
<gene>
    <name evidence="2" type="ORF">POCULU_LOCUS7250</name>
</gene>
<protein>
    <submittedName>
        <fullName evidence="2">2268_t:CDS:1</fullName>
    </submittedName>
</protein>
<feature type="compositionally biased region" description="Basic and acidic residues" evidence="1">
    <location>
        <begin position="67"/>
        <end position="84"/>
    </location>
</feature>
<feature type="region of interest" description="Disordered" evidence="1">
    <location>
        <begin position="44"/>
        <end position="84"/>
    </location>
</feature>
<sequence length="104" mass="12088">DIDRFQALSGADGFDKQFSVKQLPRCSKITSGLINSVTFLRRHQKKDERRRTNGMDELIRQKKLSKEHRERESALNEPTERLLGKNEGKFGHMLNLLSASKYQQ</sequence>